<name>A0A5B9Y517_9MOLU</name>
<gene>
    <name evidence="2" type="ORF">SCHIN_v1c05820</name>
</gene>
<protein>
    <submittedName>
        <fullName evidence="2">Uncharacterized protein</fullName>
    </submittedName>
</protein>
<dbReference type="KEGG" id="schi:SCHIN_v1c05820"/>
<keyword evidence="1" id="KW-0472">Membrane</keyword>
<keyword evidence="3" id="KW-1185">Reference proteome</keyword>
<sequence length="251" mass="29713">MNKKRVILLVDLFFFLSILSYVVTDLVVDFSGVYIFENTYIKFWEVLILTLIMIMSIFLGTEISKYFDFRNSKKVSLIAILNIFLFNVKTKNKSPMFYSILFFLIPLITYFAFNQIETNKIKFNTIINTELFVESFKRNSTSASQIITNSLLLCLGIIMTTIFAQVTIFVLIWQLTLLVEKKFLMFCKILRNCDIDVEQNRNDEINNQKIILKLNLMQLLFLNFYFFNSEQKIKYKKLKVLKITKLKVVLF</sequence>
<evidence type="ECO:0000256" key="1">
    <source>
        <dbReference type="SAM" id="Phobius"/>
    </source>
</evidence>
<feature type="transmembrane region" description="Helical" evidence="1">
    <location>
        <begin position="75"/>
        <end position="90"/>
    </location>
</feature>
<feature type="transmembrane region" description="Helical" evidence="1">
    <location>
        <begin position="96"/>
        <end position="113"/>
    </location>
</feature>
<reference evidence="2 3" key="1">
    <citation type="submission" date="2019-08" db="EMBL/GenBank/DDBJ databases">
        <title>Complete genome sequence of Spiroplasma chinense CCH (DSM 19755).</title>
        <authorList>
            <person name="Shen H.-Y."/>
            <person name="Lin Y.-C."/>
            <person name="Chou L."/>
            <person name="Kuo C.-H."/>
        </authorList>
    </citation>
    <scope>NUCLEOTIDE SEQUENCE [LARGE SCALE GENOMIC DNA]</scope>
    <source>
        <strain evidence="2 3">CCH</strain>
    </source>
</reference>
<dbReference type="Proteomes" id="UP000323144">
    <property type="component" value="Chromosome"/>
</dbReference>
<feature type="transmembrane region" description="Helical" evidence="1">
    <location>
        <begin position="43"/>
        <end position="63"/>
    </location>
</feature>
<keyword evidence="1" id="KW-0812">Transmembrane</keyword>
<feature type="transmembrane region" description="Helical" evidence="1">
    <location>
        <begin position="7"/>
        <end position="23"/>
    </location>
</feature>
<evidence type="ECO:0000313" key="2">
    <source>
        <dbReference type="EMBL" id="QEH61779.1"/>
    </source>
</evidence>
<dbReference type="AlphaFoldDB" id="A0A5B9Y517"/>
<keyword evidence="1" id="KW-1133">Transmembrane helix</keyword>
<feature type="transmembrane region" description="Helical" evidence="1">
    <location>
        <begin position="210"/>
        <end position="227"/>
    </location>
</feature>
<accession>A0A5B9Y517</accession>
<dbReference type="RefSeq" id="WP_166508164.1">
    <property type="nucleotide sequence ID" value="NZ_CP043026.1"/>
</dbReference>
<dbReference type="EMBL" id="CP043026">
    <property type="protein sequence ID" value="QEH61779.1"/>
    <property type="molecule type" value="Genomic_DNA"/>
</dbReference>
<feature type="transmembrane region" description="Helical" evidence="1">
    <location>
        <begin position="146"/>
        <end position="175"/>
    </location>
</feature>
<organism evidence="2 3">
    <name type="scientific">Spiroplasma chinense</name>
    <dbReference type="NCBI Taxonomy" id="216932"/>
    <lineage>
        <taxon>Bacteria</taxon>
        <taxon>Bacillati</taxon>
        <taxon>Mycoplasmatota</taxon>
        <taxon>Mollicutes</taxon>
        <taxon>Entomoplasmatales</taxon>
        <taxon>Spiroplasmataceae</taxon>
        <taxon>Spiroplasma</taxon>
    </lineage>
</organism>
<proteinExistence type="predicted"/>
<evidence type="ECO:0000313" key="3">
    <source>
        <dbReference type="Proteomes" id="UP000323144"/>
    </source>
</evidence>